<evidence type="ECO:0000313" key="2">
    <source>
        <dbReference type="EMBL" id="GAA1819570.1"/>
    </source>
</evidence>
<comment type="caution">
    <text evidence="2">The sequence shown here is derived from an EMBL/GenBank/DDBJ whole genome shotgun (WGS) entry which is preliminary data.</text>
</comment>
<gene>
    <name evidence="2" type="ORF">GCM10009682_45140</name>
</gene>
<dbReference type="InterPro" id="IPR002491">
    <property type="entry name" value="ABC_transptr_periplasmic_BD"/>
</dbReference>
<dbReference type="PROSITE" id="PS50983">
    <property type="entry name" value="FE_B12_PBP"/>
    <property type="match status" value="1"/>
</dbReference>
<dbReference type="Gene3D" id="3.40.50.1980">
    <property type="entry name" value="Nitrogenase molybdenum iron protein domain"/>
    <property type="match status" value="2"/>
</dbReference>
<dbReference type="PANTHER" id="PTHR42860">
    <property type="entry name" value="VITAMIN B12-BINDING PROTEIN"/>
    <property type="match status" value="1"/>
</dbReference>
<feature type="domain" description="Fe/B12 periplasmic-binding" evidence="1">
    <location>
        <begin position="2"/>
        <end position="310"/>
    </location>
</feature>
<sequence length="320" mass="32934">MRVVSLLPAATDIVAVLGAGDQLVGRTHECDWPPDLVRDRPVVTTAALPPGAGAREIAGEHVGSAVFGLDADALAALAPDLILTQDLCEVCAVSYQVVNDAVRVLELDTTVMSLEARTIRGILDSTIAIADRLGDAAAAAALRADLTARLVALPGGAAWLARADEPEAAADRLPGDCWPAAPVTAAGGPAVLFVEWLDPFMPGGHWVPEQIMLAGGRPVLLGPGEHSVPHLWPAVADCAPDVIVLGPCGLPREQTLADAAAVTGLPGWSDLPAVRADQVWIVDGPAFFNRPGPRVVDGAEILAAILAGTATPEQATRLPA</sequence>
<accession>A0ABN2MC90</accession>
<proteinExistence type="predicted"/>
<reference evidence="2 3" key="1">
    <citation type="journal article" date="2019" name="Int. J. Syst. Evol. Microbiol.">
        <title>The Global Catalogue of Microorganisms (GCM) 10K type strain sequencing project: providing services to taxonomists for standard genome sequencing and annotation.</title>
        <authorList>
            <consortium name="The Broad Institute Genomics Platform"/>
            <consortium name="The Broad Institute Genome Sequencing Center for Infectious Disease"/>
            <person name="Wu L."/>
            <person name="Ma J."/>
        </authorList>
    </citation>
    <scope>NUCLEOTIDE SEQUENCE [LARGE SCALE GENOMIC DNA]</scope>
    <source>
        <strain evidence="2 3">JCM 13250</strain>
    </source>
</reference>
<dbReference type="PANTHER" id="PTHR42860:SF1">
    <property type="entry name" value="VITAMIN B12-BINDING PROTEIN"/>
    <property type="match status" value="1"/>
</dbReference>
<name>A0ABN2MC90_9ACTN</name>
<dbReference type="Proteomes" id="UP001500218">
    <property type="component" value="Unassembled WGS sequence"/>
</dbReference>
<dbReference type="RefSeq" id="WP_344135808.1">
    <property type="nucleotide sequence ID" value="NZ_BAAALT010000164.1"/>
</dbReference>
<dbReference type="EMBL" id="BAAALT010000164">
    <property type="protein sequence ID" value="GAA1819570.1"/>
    <property type="molecule type" value="Genomic_DNA"/>
</dbReference>
<dbReference type="InterPro" id="IPR051030">
    <property type="entry name" value="Vitamin_B12-ABC_binding"/>
</dbReference>
<keyword evidence="3" id="KW-1185">Reference proteome</keyword>
<evidence type="ECO:0000313" key="3">
    <source>
        <dbReference type="Proteomes" id="UP001500218"/>
    </source>
</evidence>
<dbReference type="SUPFAM" id="SSF53807">
    <property type="entry name" value="Helical backbone' metal receptor"/>
    <property type="match status" value="1"/>
</dbReference>
<protein>
    <submittedName>
        <fullName evidence="2">Cobalamin-binding protein</fullName>
    </submittedName>
</protein>
<organism evidence="2 3">
    <name type="scientific">Luedemannella flava</name>
    <dbReference type="NCBI Taxonomy" id="349316"/>
    <lineage>
        <taxon>Bacteria</taxon>
        <taxon>Bacillati</taxon>
        <taxon>Actinomycetota</taxon>
        <taxon>Actinomycetes</taxon>
        <taxon>Micromonosporales</taxon>
        <taxon>Micromonosporaceae</taxon>
        <taxon>Luedemannella</taxon>
    </lineage>
</organism>
<evidence type="ECO:0000259" key="1">
    <source>
        <dbReference type="PROSITE" id="PS50983"/>
    </source>
</evidence>